<evidence type="ECO:0000313" key="5">
    <source>
        <dbReference type="Proteomes" id="UP000000235"/>
    </source>
</evidence>
<evidence type="ECO:0000313" key="4">
    <source>
        <dbReference type="EMBL" id="ABP52928.1"/>
    </source>
</evidence>
<protein>
    <recommendedName>
        <fullName evidence="3">ARB-07466-like C-terminal domain-containing protein</fullName>
    </recommendedName>
</protein>
<sequence length="366" mass="40311">MGCVRASGKHVQPQPVSSPSRRSTEGIIVTAPPRRWLTPVVAVLTALAVLTGPIPASATPTSPPLPSGHDEEPELLGDLIEVRNREYVKAKAQLAESEKRQAALEKEIEKAQDDLDELAPQVAQIATQSYRTGRVGAISMLLEADTPDSFIVRATALDELNRVNDQRIKAVNTIKIHAEQSKVAVDEEVRKQQKLKSDLERGKLEAEKALRLVGGNGLTGGLVDAESPVARVAPGRTSDGDWQPLGCTEDDPTTGGCITARTLHMYNEVKRAGFDRFVGCYRSGGPWEHPKGRACDWSLQDSGFRSWYNNDMRLYGNNLTAFLVRNADRLGVYYVIWNRQIWFPATGWKSYNGPSNHTDHVHVSLL</sequence>
<dbReference type="eggNOG" id="COG4942">
    <property type="taxonomic scope" value="Bacteria"/>
</dbReference>
<dbReference type="HOGENOM" id="CLU_073856_0_0_11"/>
<keyword evidence="5" id="KW-1185">Reference proteome</keyword>
<dbReference type="STRING" id="369723.Strop_0443"/>
<keyword evidence="1" id="KW-0175">Coiled coil</keyword>
<dbReference type="EMBL" id="CP000667">
    <property type="protein sequence ID" value="ABP52928.1"/>
    <property type="molecule type" value="Genomic_DNA"/>
</dbReference>
<proteinExistence type="predicted"/>
<feature type="region of interest" description="Disordered" evidence="2">
    <location>
        <begin position="1"/>
        <end position="27"/>
    </location>
</feature>
<feature type="coiled-coil region" evidence="1">
    <location>
        <begin position="80"/>
        <end position="121"/>
    </location>
</feature>
<name>A4X228_SALTO</name>
<gene>
    <name evidence="4" type="ordered locus">Strop_0443</name>
</gene>
<evidence type="ECO:0000259" key="3">
    <source>
        <dbReference type="Pfam" id="PF26571"/>
    </source>
</evidence>
<feature type="compositionally biased region" description="Low complexity" evidence="2">
    <location>
        <begin position="11"/>
        <end position="21"/>
    </location>
</feature>
<dbReference type="KEGG" id="stp:Strop_0443"/>
<dbReference type="InterPro" id="IPR058593">
    <property type="entry name" value="ARB_07466-like_C"/>
</dbReference>
<dbReference type="AlphaFoldDB" id="A4X228"/>
<dbReference type="Proteomes" id="UP000000235">
    <property type="component" value="Chromosome"/>
</dbReference>
<reference evidence="5" key="1">
    <citation type="journal article" date="2007" name="Proc. Natl. Acad. Sci. U.S.A.">
        <title>Genome sequencing reveals complex secondary metabolome in the marine actinomycete Salinispora tropica.</title>
        <authorList>
            <person name="Udwary D.W."/>
            <person name="Zeigler L."/>
            <person name="Asolkar R.N."/>
            <person name="Singan V."/>
            <person name="Lapidus A."/>
            <person name="Fenical W."/>
            <person name="Jensen P.R."/>
            <person name="Moore B.S."/>
        </authorList>
    </citation>
    <scope>NUCLEOTIDE SEQUENCE [LARGE SCALE GENOMIC DNA]</scope>
    <source>
        <strain evidence="5">ATCC BAA-916 / DSM 44818 / CNB-440</strain>
    </source>
</reference>
<evidence type="ECO:0000256" key="1">
    <source>
        <dbReference type="SAM" id="Coils"/>
    </source>
</evidence>
<accession>A4X228</accession>
<feature type="domain" description="ARB-07466-like C-terminal" evidence="3">
    <location>
        <begin position="255"/>
        <end position="362"/>
    </location>
</feature>
<organism evidence="4 5">
    <name type="scientific">Salinispora tropica (strain ATCC BAA-916 / DSM 44818 / JCM 13857 / NBRC 105044 / CNB-440)</name>
    <dbReference type="NCBI Taxonomy" id="369723"/>
    <lineage>
        <taxon>Bacteria</taxon>
        <taxon>Bacillati</taxon>
        <taxon>Actinomycetota</taxon>
        <taxon>Actinomycetes</taxon>
        <taxon>Micromonosporales</taxon>
        <taxon>Micromonosporaceae</taxon>
        <taxon>Salinispora</taxon>
    </lineage>
</organism>
<dbReference type="Gene3D" id="6.10.250.3150">
    <property type="match status" value="1"/>
</dbReference>
<evidence type="ECO:0000256" key="2">
    <source>
        <dbReference type="SAM" id="MobiDB-lite"/>
    </source>
</evidence>
<dbReference type="Pfam" id="PF26571">
    <property type="entry name" value="VldE"/>
    <property type="match status" value="1"/>
</dbReference>